<dbReference type="EMBL" id="CP018800">
    <property type="protein sequence ID" value="ATX81936.1"/>
    <property type="molecule type" value="Genomic_DNA"/>
</dbReference>
<accession>A0A2K8LCC1</accession>
<evidence type="ECO:0000313" key="2">
    <source>
        <dbReference type="EMBL" id="ATX81936.1"/>
    </source>
</evidence>
<name>A0A2K8LCC1_9PROT</name>
<reference evidence="2 3" key="1">
    <citation type="submission" date="2016-12" db="EMBL/GenBank/DDBJ databases">
        <title>Isolation and genomic insights into novel planktonic Zetaproteobacteria from stratified waters of the Chesapeake Bay.</title>
        <authorList>
            <person name="McAllister S.M."/>
            <person name="Kato S."/>
            <person name="Chan C.S."/>
            <person name="Chiu B.K."/>
            <person name="Field E.K."/>
        </authorList>
    </citation>
    <scope>NUCLEOTIDE SEQUENCE [LARGE SCALE GENOMIC DNA]</scope>
    <source>
        <strain evidence="2 3">CP-8</strain>
    </source>
</reference>
<proteinExistence type="predicted"/>
<feature type="transmembrane region" description="Helical" evidence="1">
    <location>
        <begin position="16"/>
        <end position="35"/>
    </location>
</feature>
<sequence>MKVSETEQGLSVEDTWWGMIVLLWIGGLLPLLLILRYGIGDLPFKLVTIPVLVFASGLLIYSAAQISLRSRWHFDFAANVLNWSQRGPFIRRGGTIAIPDIEKLFIQADSGIAPDSKRYRLAVVHANGLLPLTPYYLRDSANYDKLKGISLKISSHMERLKIDDDETIRDLLARQMRTAALRQARIMHKLTADEAEAYLSGIEGC</sequence>
<evidence type="ECO:0000256" key="1">
    <source>
        <dbReference type="SAM" id="Phobius"/>
    </source>
</evidence>
<dbReference type="OrthoDB" id="9927953at2"/>
<keyword evidence="1" id="KW-1133">Transmembrane helix</keyword>
<feature type="transmembrane region" description="Helical" evidence="1">
    <location>
        <begin position="42"/>
        <end position="64"/>
    </location>
</feature>
<keyword evidence="3" id="KW-1185">Reference proteome</keyword>
<dbReference type="KEGG" id="mfn:Ga0123462_1070"/>
<keyword evidence="1" id="KW-0472">Membrane</keyword>
<keyword evidence="1" id="KW-0812">Transmembrane</keyword>
<dbReference type="Proteomes" id="UP000231637">
    <property type="component" value="Chromosome"/>
</dbReference>
<dbReference type="RefSeq" id="WP_100265339.1">
    <property type="nucleotide sequence ID" value="NZ_CP018800.1"/>
</dbReference>
<organism evidence="2 3">
    <name type="scientific">Mariprofundus ferrinatatus</name>
    <dbReference type="NCBI Taxonomy" id="1921087"/>
    <lineage>
        <taxon>Bacteria</taxon>
        <taxon>Pseudomonadati</taxon>
        <taxon>Pseudomonadota</taxon>
        <taxon>Candidatius Mariprofundia</taxon>
        <taxon>Mariprofundales</taxon>
        <taxon>Mariprofundaceae</taxon>
        <taxon>Mariprofundus</taxon>
    </lineage>
</organism>
<protein>
    <submittedName>
        <fullName evidence="2">Uncharacterized protein</fullName>
    </submittedName>
</protein>
<evidence type="ECO:0000313" key="3">
    <source>
        <dbReference type="Proteomes" id="UP000231637"/>
    </source>
</evidence>
<gene>
    <name evidence="2" type="ORF">Ga0123462_1070</name>
</gene>
<dbReference type="AlphaFoldDB" id="A0A2K8LCC1"/>